<dbReference type="RefSeq" id="WP_089315130.1">
    <property type="nucleotide sequence ID" value="NZ_FZNP01000013.1"/>
</dbReference>
<dbReference type="GO" id="GO:0140359">
    <property type="term" value="F:ABC-type transporter activity"/>
    <property type="evidence" value="ECO:0007669"/>
    <property type="project" value="InterPro"/>
</dbReference>
<keyword evidence="5" id="KW-1278">Translocase</keyword>
<evidence type="ECO:0000256" key="5">
    <source>
        <dbReference type="ARBA" id="ARBA00022967"/>
    </source>
</evidence>
<keyword evidence="3" id="KW-0547">Nucleotide-binding</keyword>
<sequence length="438" mass="48329">MAAITMRNIVKRYGDGFPAVNDVSLDVRDGEFMILVGPSGCGKSTLLRMVVGLEDITSGEMLIGDRVVNKIAPRRRNLSMVFQNYALYPHLSVYENIAFPLRLAKVADDEVRRRVTETAELLELTEHLDRKPANLSGGQRQRVAMGRAIVRQADAFLFDEPLSNLDAKLRGQMRTEISRLQRRLGVTTVYVTHDQTEAMTLGDRVAVLRRGVLQQVGSPRELYEEPVNLFVAGFIGSPSMNFLPASVTPAAPDRSGDGVLLETPLGRFELRDARKAAAIGDRSVVLVGIRPEHFEDASLVGGEKQARGSLVRVRVDVTEWLGNEQYAYIPYEAPEDLAARLRDLSRELDGDQLRTQAVVALDAASVIAPGREAELWIDTARAHLFDPATGENLTRDEERVAQLDRLAEESRAAHREARREALGEPSAEAAGRTSATKP</sequence>
<dbReference type="InterPro" id="IPR008995">
    <property type="entry name" value="Mo/tungstate-bd_C_term_dom"/>
</dbReference>
<dbReference type="PANTHER" id="PTHR43875:SF15">
    <property type="entry name" value="TREHALOSE IMPORT ATP-BINDING PROTEIN SUGC"/>
    <property type="match status" value="1"/>
</dbReference>
<gene>
    <name evidence="9" type="ORF">SAMN06265355_113147</name>
</gene>
<dbReference type="Gene3D" id="3.40.50.300">
    <property type="entry name" value="P-loop containing nucleotide triphosphate hydrolases"/>
    <property type="match status" value="1"/>
</dbReference>
<dbReference type="OrthoDB" id="7838608at2"/>
<dbReference type="PROSITE" id="PS50893">
    <property type="entry name" value="ABC_TRANSPORTER_2"/>
    <property type="match status" value="1"/>
</dbReference>
<evidence type="ECO:0000256" key="3">
    <source>
        <dbReference type="ARBA" id="ARBA00022741"/>
    </source>
</evidence>
<dbReference type="InterPro" id="IPR017871">
    <property type="entry name" value="ABC_transporter-like_CS"/>
</dbReference>
<evidence type="ECO:0000256" key="7">
    <source>
        <dbReference type="SAM" id="MobiDB-lite"/>
    </source>
</evidence>
<dbReference type="SMART" id="SM00382">
    <property type="entry name" value="AAA"/>
    <property type="match status" value="1"/>
</dbReference>
<dbReference type="GO" id="GO:0005524">
    <property type="term" value="F:ATP binding"/>
    <property type="evidence" value="ECO:0007669"/>
    <property type="project" value="UniProtKB-KW"/>
</dbReference>
<feature type="domain" description="ABC transporter" evidence="8">
    <location>
        <begin position="4"/>
        <end position="235"/>
    </location>
</feature>
<evidence type="ECO:0000313" key="9">
    <source>
        <dbReference type="EMBL" id="SNS24319.1"/>
    </source>
</evidence>
<dbReference type="PROSITE" id="PS00211">
    <property type="entry name" value="ABC_TRANSPORTER_1"/>
    <property type="match status" value="1"/>
</dbReference>
<evidence type="ECO:0000256" key="4">
    <source>
        <dbReference type="ARBA" id="ARBA00022840"/>
    </source>
</evidence>
<dbReference type="InterPro" id="IPR015855">
    <property type="entry name" value="ABC_transpr_MalK-like"/>
</dbReference>
<dbReference type="Proteomes" id="UP000198420">
    <property type="component" value="Unassembled WGS sequence"/>
</dbReference>
<evidence type="ECO:0000256" key="6">
    <source>
        <dbReference type="ARBA" id="ARBA00023136"/>
    </source>
</evidence>
<protein>
    <submittedName>
        <fullName evidence="9">Carbohydrate ABC transporter ATP-binding protein, CUT1 family</fullName>
    </submittedName>
</protein>
<dbReference type="InterPro" id="IPR027417">
    <property type="entry name" value="P-loop_NTPase"/>
</dbReference>
<dbReference type="GO" id="GO:0055052">
    <property type="term" value="C:ATP-binding cassette (ABC) transporter complex, substrate-binding subunit-containing"/>
    <property type="evidence" value="ECO:0007669"/>
    <property type="project" value="TreeGrafter"/>
</dbReference>
<organism evidence="9 10">
    <name type="scientific">Actinomadura mexicana</name>
    <dbReference type="NCBI Taxonomy" id="134959"/>
    <lineage>
        <taxon>Bacteria</taxon>
        <taxon>Bacillati</taxon>
        <taxon>Actinomycetota</taxon>
        <taxon>Actinomycetes</taxon>
        <taxon>Streptosporangiales</taxon>
        <taxon>Thermomonosporaceae</taxon>
        <taxon>Actinomadura</taxon>
    </lineage>
</organism>
<proteinExistence type="predicted"/>
<evidence type="ECO:0000256" key="1">
    <source>
        <dbReference type="ARBA" id="ARBA00022448"/>
    </source>
</evidence>
<reference evidence="10" key="1">
    <citation type="submission" date="2017-06" db="EMBL/GenBank/DDBJ databases">
        <authorList>
            <person name="Varghese N."/>
            <person name="Submissions S."/>
        </authorList>
    </citation>
    <scope>NUCLEOTIDE SEQUENCE [LARGE SCALE GENOMIC DNA]</scope>
    <source>
        <strain evidence="10">DSM 44485</strain>
    </source>
</reference>
<name>A0A239CWM3_9ACTN</name>
<dbReference type="SUPFAM" id="SSF52540">
    <property type="entry name" value="P-loop containing nucleoside triphosphate hydrolases"/>
    <property type="match status" value="1"/>
</dbReference>
<dbReference type="GO" id="GO:0016887">
    <property type="term" value="F:ATP hydrolysis activity"/>
    <property type="evidence" value="ECO:0007669"/>
    <property type="project" value="InterPro"/>
</dbReference>
<dbReference type="AlphaFoldDB" id="A0A239CWM3"/>
<dbReference type="Pfam" id="PF17912">
    <property type="entry name" value="OB_MalK"/>
    <property type="match status" value="1"/>
</dbReference>
<dbReference type="Gene3D" id="2.40.50.100">
    <property type="match status" value="1"/>
</dbReference>
<dbReference type="InterPro" id="IPR040582">
    <property type="entry name" value="OB_MalK-like"/>
</dbReference>
<dbReference type="PANTHER" id="PTHR43875">
    <property type="entry name" value="MALTODEXTRIN IMPORT ATP-BINDING PROTEIN MSMX"/>
    <property type="match status" value="1"/>
</dbReference>
<dbReference type="SUPFAM" id="SSF50331">
    <property type="entry name" value="MOP-like"/>
    <property type="match status" value="1"/>
</dbReference>
<evidence type="ECO:0000259" key="8">
    <source>
        <dbReference type="PROSITE" id="PS50893"/>
    </source>
</evidence>
<dbReference type="InterPro" id="IPR047641">
    <property type="entry name" value="ABC_transpr_MalK/UgpC-like"/>
</dbReference>
<dbReference type="FunFam" id="3.40.50.300:FF:000042">
    <property type="entry name" value="Maltose/maltodextrin ABC transporter, ATP-binding protein"/>
    <property type="match status" value="1"/>
</dbReference>
<dbReference type="Pfam" id="PF00005">
    <property type="entry name" value="ABC_tran"/>
    <property type="match status" value="1"/>
</dbReference>
<dbReference type="GO" id="GO:0008643">
    <property type="term" value="P:carbohydrate transport"/>
    <property type="evidence" value="ECO:0007669"/>
    <property type="project" value="InterPro"/>
</dbReference>
<dbReference type="CDD" id="cd03301">
    <property type="entry name" value="ABC_MalK_N"/>
    <property type="match status" value="1"/>
</dbReference>
<feature type="region of interest" description="Disordered" evidence="7">
    <location>
        <begin position="407"/>
        <end position="438"/>
    </location>
</feature>
<dbReference type="EMBL" id="FZNP01000013">
    <property type="protein sequence ID" value="SNS24319.1"/>
    <property type="molecule type" value="Genomic_DNA"/>
</dbReference>
<evidence type="ECO:0000313" key="10">
    <source>
        <dbReference type="Proteomes" id="UP000198420"/>
    </source>
</evidence>
<keyword evidence="1" id="KW-0813">Transport</keyword>
<keyword evidence="10" id="KW-1185">Reference proteome</keyword>
<keyword evidence="2" id="KW-1003">Cell membrane</keyword>
<dbReference type="InterPro" id="IPR003593">
    <property type="entry name" value="AAA+_ATPase"/>
</dbReference>
<dbReference type="NCBIfam" id="NF008653">
    <property type="entry name" value="PRK11650.1"/>
    <property type="match status" value="1"/>
</dbReference>
<dbReference type="InterPro" id="IPR003439">
    <property type="entry name" value="ABC_transporter-like_ATP-bd"/>
</dbReference>
<keyword evidence="4 9" id="KW-0067">ATP-binding</keyword>
<accession>A0A239CWM3</accession>
<keyword evidence="6" id="KW-0472">Membrane</keyword>
<feature type="compositionally biased region" description="Basic and acidic residues" evidence="7">
    <location>
        <begin position="407"/>
        <end position="422"/>
    </location>
</feature>
<evidence type="ECO:0000256" key="2">
    <source>
        <dbReference type="ARBA" id="ARBA00022475"/>
    </source>
</evidence>